<feature type="transmembrane region" description="Helical" evidence="2">
    <location>
        <begin position="326"/>
        <end position="346"/>
    </location>
</feature>
<proteinExistence type="predicted"/>
<dbReference type="PANTHER" id="PTHR33406">
    <property type="entry name" value="MEMBRANE PROTEIN MJ1562-RELATED"/>
    <property type="match status" value="1"/>
</dbReference>
<dbReference type="SUPFAM" id="SSF82866">
    <property type="entry name" value="Multidrug efflux transporter AcrB transmembrane domain"/>
    <property type="match status" value="2"/>
</dbReference>
<name>A0A238ZGM7_9PSEU</name>
<keyword evidence="2" id="KW-0472">Membrane</keyword>
<dbReference type="GO" id="GO:0005886">
    <property type="term" value="C:plasma membrane"/>
    <property type="evidence" value="ECO:0007669"/>
    <property type="project" value="TreeGrafter"/>
</dbReference>
<feature type="transmembrane region" description="Helical" evidence="2">
    <location>
        <begin position="459"/>
        <end position="479"/>
    </location>
</feature>
<dbReference type="EMBL" id="FZNW01000021">
    <property type="protein sequence ID" value="SNR82309.1"/>
    <property type="molecule type" value="Genomic_DNA"/>
</dbReference>
<dbReference type="Proteomes" id="UP000198348">
    <property type="component" value="Unassembled WGS sequence"/>
</dbReference>
<dbReference type="PANTHER" id="PTHR33406:SF13">
    <property type="entry name" value="MEMBRANE PROTEIN YDFJ"/>
    <property type="match status" value="1"/>
</dbReference>
<feature type="transmembrane region" description="Helical" evidence="2">
    <location>
        <begin position="758"/>
        <end position="779"/>
    </location>
</feature>
<keyword evidence="2" id="KW-0812">Transmembrane</keyword>
<evidence type="ECO:0000313" key="3">
    <source>
        <dbReference type="EMBL" id="SNR82309.1"/>
    </source>
</evidence>
<feature type="transmembrane region" description="Helical" evidence="2">
    <location>
        <begin position="647"/>
        <end position="665"/>
    </location>
</feature>
<dbReference type="OrthoDB" id="3609669at2"/>
<evidence type="ECO:0000313" key="4">
    <source>
        <dbReference type="Proteomes" id="UP000198348"/>
    </source>
</evidence>
<feature type="compositionally biased region" description="Polar residues" evidence="1">
    <location>
        <begin position="792"/>
        <end position="801"/>
    </location>
</feature>
<feature type="transmembrane region" description="Helical" evidence="2">
    <location>
        <begin position="698"/>
        <end position="721"/>
    </location>
</feature>
<reference evidence="3 4" key="1">
    <citation type="submission" date="2017-06" db="EMBL/GenBank/DDBJ databases">
        <authorList>
            <person name="Kim H.J."/>
            <person name="Triplett B.A."/>
        </authorList>
    </citation>
    <scope>NUCLEOTIDE SEQUENCE [LARGE SCALE GENOMIC DNA]</scope>
    <source>
        <strain evidence="3 4">DSM 45207</strain>
    </source>
</reference>
<dbReference type="RefSeq" id="WP_089302927.1">
    <property type="nucleotide sequence ID" value="NZ_FZNW01000021.1"/>
</dbReference>
<feature type="transmembrane region" description="Helical" evidence="2">
    <location>
        <begin position="672"/>
        <end position="692"/>
    </location>
</feature>
<keyword evidence="4" id="KW-1185">Reference proteome</keyword>
<evidence type="ECO:0008006" key="5">
    <source>
        <dbReference type="Google" id="ProtNLM"/>
    </source>
</evidence>
<gene>
    <name evidence="3" type="ORF">SAMN06265360_12146</name>
</gene>
<feature type="transmembrane region" description="Helical" evidence="2">
    <location>
        <begin position="46"/>
        <end position="65"/>
    </location>
</feature>
<dbReference type="InterPro" id="IPR050545">
    <property type="entry name" value="Mycobact_MmpL"/>
</dbReference>
<sequence>MRLLPAFRRSRPLKPRLGAALRGGSARVRRSCAVIRRGVRRPTKRALGLTVTTLGLGTLVVSGLAQVEMETKLASFLPVDDPVMEDLETVNQSFGGDPVVVLVESNMPRQQFENNHLLPLLGMEGELAELSNVATVYGPGTMLNQIAGHTQDLLAELSGRRDGIRTQAVDEAKRDGASDAAAERAGDEAVREFDQRYGDLLVQGLPAGLPTLHNSDFVQQVVFDAEGAPRPQWRFVVPRDDAVAIHVRPRHGLSEEATGELVSDVRSTVSDADLDARDVTVSGVPAVSAGLGAQVRSEVPLLGGIAIVAIGACFVAIPWARLRYRLLPLASALLAVAATLAVFGWIGRPISLGVVAFLSVLLGLGSYYPTYLAKRAAPRVVTAVVLATSASFATLVLSPLPFVRDLGLALAIGVLMAAGIGTLLFRRSHRAGAAPVAATAGETPPAATGASGGRVPRPFVRLVAVAGIVLVGASGWLALPNLGLDGSFRQFTAGLPEMADAEHVESVVGSSGELDIMLRGDDVLAPEAFDWAQQAHNTAVANQGDELRTVTTPSSLLRFLGSDPTAGQVAAAVRLLPAYLTDAVFRSDSEVALLSYGVQLDDLDTLHALRDDLRESLPDVPDGYEMAITGLPVAAVRAHELLSENRVLSNVAGIAAAGIVLLIVLRRRADAARAVLAAGTATGAGLFALWLLDVPLSPLTVAFGSLTAAVACEFTVMLSEATRRRSPSLRRSVLLATATSALGYVVLTMSDLAAVREFGLLLTGSVLLSLISAHCVVWATGTGPGERAGPATTATQTNASESVVAVP</sequence>
<feature type="transmembrane region" description="Helical" evidence="2">
    <location>
        <begin position="380"/>
        <end position="400"/>
    </location>
</feature>
<feature type="transmembrane region" description="Helical" evidence="2">
    <location>
        <begin position="352"/>
        <end position="368"/>
    </location>
</feature>
<accession>A0A238ZGM7</accession>
<feature type="transmembrane region" description="Helical" evidence="2">
    <location>
        <begin position="406"/>
        <end position="425"/>
    </location>
</feature>
<organism evidence="3 4">
    <name type="scientific">Haloechinothrix alba</name>
    <dbReference type="NCBI Taxonomy" id="664784"/>
    <lineage>
        <taxon>Bacteria</taxon>
        <taxon>Bacillati</taxon>
        <taxon>Actinomycetota</taxon>
        <taxon>Actinomycetes</taxon>
        <taxon>Pseudonocardiales</taxon>
        <taxon>Pseudonocardiaceae</taxon>
        <taxon>Haloechinothrix</taxon>
    </lineage>
</organism>
<protein>
    <recommendedName>
        <fullName evidence="5">Membrane transport protein MMPL domain-containing protein</fullName>
    </recommendedName>
</protein>
<feature type="transmembrane region" description="Helical" evidence="2">
    <location>
        <begin position="301"/>
        <end position="319"/>
    </location>
</feature>
<dbReference type="AlphaFoldDB" id="A0A238ZGM7"/>
<evidence type="ECO:0000256" key="2">
    <source>
        <dbReference type="SAM" id="Phobius"/>
    </source>
</evidence>
<feature type="transmembrane region" description="Helical" evidence="2">
    <location>
        <begin position="733"/>
        <end position="752"/>
    </location>
</feature>
<keyword evidence="2" id="KW-1133">Transmembrane helix</keyword>
<evidence type="ECO:0000256" key="1">
    <source>
        <dbReference type="SAM" id="MobiDB-lite"/>
    </source>
</evidence>
<feature type="region of interest" description="Disordered" evidence="1">
    <location>
        <begin position="786"/>
        <end position="807"/>
    </location>
</feature>
<dbReference type="Gene3D" id="1.20.1640.10">
    <property type="entry name" value="Multidrug efflux transporter AcrB transmembrane domain"/>
    <property type="match status" value="1"/>
</dbReference>